<comment type="caution">
    <text evidence="2">The sequence shown here is derived from an EMBL/GenBank/DDBJ whole genome shotgun (WGS) entry which is preliminary data.</text>
</comment>
<name>A0A5C6ALP4_9BACT</name>
<keyword evidence="1" id="KW-0732">Signal</keyword>
<dbReference type="PANTHER" id="PTHR33361">
    <property type="entry name" value="GLR0591 PROTEIN"/>
    <property type="match status" value="1"/>
</dbReference>
<gene>
    <name evidence="2" type="ORF">Pla108_00260</name>
</gene>
<sequence length="596" mass="66927" precursor="true">MLCNTARVLVAFLTMLLAAPSVAATPDASPSASLEAILDEVWQWRLHEWPQFATRCGDSRYNDRLASVSLADADRAAASDAKFRQRLRAIDRNALTKNERLERDLLERDLADSLAEYAAGQHLAPINNRSGFHVEFPELPDDSPLETVKDYENYLARLRAFGDYADGHIELMRAGVQKGLTLPSVILEGYESSIDSHVVEDPTKSLLYKPFKEFPVGVPESEYERLRTDAREAILSSVVAGYRRFGEFMADEYVPNCRSTIGASALPGGRDYYRHCVRKFTTLDTTPEEVHRVGLAEVERIRGEMDALITKIGFETDEEDRFAAFVEHLRTAPEFYAKTDKELMATTAAILKRMDGELPSLFGRLPRMPYGLKPIPAYIAPKTTFAYYKSPAGDGKVAGFFFLNTYDLSARPMYMLEALALHEAVPGHHLQIALQQELEGLSPLRKYGGFTAFVEGWALYAERLGVEAGFYEDPYSDFGRLTMEVWRAARLVVDTGMHFKGWSRQQAIDYMAANSAMSMHEIRSEIDRYIGWPGQALAYKTGELKIRELRGVAEERLGERFDLRAFHDAVLENGALPLVTLEELVGEWIDDQAAGG</sequence>
<keyword evidence="3" id="KW-1185">Reference proteome</keyword>
<dbReference type="PANTHER" id="PTHR33361:SF2">
    <property type="entry name" value="DUF885 DOMAIN-CONTAINING PROTEIN"/>
    <property type="match status" value="1"/>
</dbReference>
<proteinExistence type="predicted"/>
<dbReference type="AlphaFoldDB" id="A0A5C6ALP4"/>
<dbReference type="InterPro" id="IPR010281">
    <property type="entry name" value="DUF885"/>
</dbReference>
<evidence type="ECO:0000313" key="2">
    <source>
        <dbReference type="EMBL" id="TWT99093.1"/>
    </source>
</evidence>
<evidence type="ECO:0008006" key="4">
    <source>
        <dbReference type="Google" id="ProtNLM"/>
    </source>
</evidence>
<evidence type="ECO:0000256" key="1">
    <source>
        <dbReference type="SAM" id="SignalP"/>
    </source>
</evidence>
<dbReference type="RefSeq" id="WP_197526100.1">
    <property type="nucleotide sequence ID" value="NZ_SJPR01000001.1"/>
</dbReference>
<evidence type="ECO:0000313" key="3">
    <source>
        <dbReference type="Proteomes" id="UP000317421"/>
    </source>
</evidence>
<reference evidence="2 3" key="1">
    <citation type="submission" date="2019-02" db="EMBL/GenBank/DDBJ databases">
        <title>Deep-cultivation of Planctomycetes and their phenomic and genomic characterization uncovers novel biology.</title>
        <authorList>
            <person name="Wiegand S."/>
            <person name="Jogler M."/>
            <person name="Boedeker C."/>
            <person name="Pinto D."/>
            <person name="Vollmers J."/>
            <person name="Rivas-Marin E."/>
            <person name="Kohn T."/>
            <person name="Peeters S.H."/>
            <person name="Heuer A."/>
            <person name="Rast P."/>
            <person name="Oberbeckmann S."/>
            <person name="Bunk B."/>
            <person name="Jeske O."/>
            <person name="Meyerdierks A."/>
            <person name="Storesund J.E."/>
            <person name="Kallscheuer N."/>
            <person name="Luecker S."/>
            <person name="Lage O.M."/>
            <person name="Pohl T."/>
            <person name="Merkel B.J."/>
            <person name="Hornburger P."/>
            <person name="Mueller R.-W."/>
            <person name="Bruemmer F."/>
            <person name="Labrenz M."/>
            <person name="Spormann A.M."/>
            <person name="Op Den Camp H."/>
            <person name="Overmann J."/>
            <person name="Amann R."/>
            <person name="Jetten M.S.M."/>
            <person name="Mascher T."/>
            <person name="Medema M.H."/>
            <person name="Devos D.P."/>
            <person name="Kaster A.-K."/>
            <person name="Ovreas L."/>
            <person name="Rohde M."/>
            <person name="Galperin M.Y."/>
            <person name="Jogler C."/>
        </authorList>
    </citation>
    <scope>NUCLEOTIDE SEQUENCE [LARGE SCALE GENOMIC DNA]</scope>
    <source>
        <strain evidence="2 3">Pla108</strain>
    </source>
</reference>
<feature type="signal peptide" evidence="1">
    <location>
        <begin position="1"/>
        <end position="23"/>
    </location>
</feature>
<accession>A0A5C6ALP4</accession>
<dbReference type="Pfam" id="PF05960">
    <property type="entry name" value="DUF885"/>
    <property type="match status" value="1"/>
</dbReference>
<organism evidence="2 3">
    <name type="scientific">Botrimarina colliarenosi</name>
    <dbReference type="NCBI Taxonomy" id="2528001"/>
    <lineage>
        <taxon>Bacteria</taxon>
        <taxon>Pseudomonadati</taxon>
        <taxon>Planctomycetota</taxon>
        <taxon>Planctomycetia</taxon>
        <taxon>Pirellulales</taxon>
        <taxon>Lacipirellulaceae</taxon>
        <taxon>Botrimarina</taxon>
    </lineage>
</organism>
<feature type="chain" id="PRO_5023093395" description="DUF885 domain-containing protein" evidence="1">
    <location>
        <begin position="24"/>
        <end position="596"/>
    </location>
</feature>
<dbReference type="Proteomes" id="UP000317421">
    <property type="component" value="Unassembled WGS sequence"/>
</dbReference>
<dbReference type="EMBL" id="SJPR01000001">
    <property type="protein sequence ID" value="TWT99093.1"/>
    <property type="molecule type" value="Genomic_DNA"/>
</dbReference>
<protein>
    <recommendedName>
        <fullName evidence="4">DUF885 domain-containing protein</fullName>
    </recommendedName>
</protein>